<evidence type="ECO:0000313" key="2">
    <source>
        <dbReference type="EMBL" id="MBB5079104.1"/>
    </source>
</evidence>
<sequence>MRAGAWVLVRFIARRDRGLIALWIGVAVALPLFNAYSLAALLPTEETRVAFAGMSAGNPITRALLGPVHGTSIESLVAWRSGVQSLLITGLGGLLFAIRHTRAEEDSGRGELVAARPVGRQAVVTAVTVLVAVVNVAVTALLTVGLSLGFGYPPGGTLLFALTVGAGGMAFAACGLLAAQVCQSAALARGAGVGVLVAGLVPGVVVPESWIGIFPAGWPRLAQAYGAERWWVPLMPLAFAAGLTVAVFVLSSRRDLGAGVLPDRAGFTGPVRGRLGSPLALVWRLRGGQVVGWTVALGTAAAGVGWVSASFELATLTRHTLLAIFTYVFCMVVACLTVAGTLRPYTEESRGRAAPLLAAPTTRARWLGGHTALSLGAPVAMLLAVGLGSGAGNALGTGSVGPLLTQVGAALLFVPAAWAIAGVTIAVYGLRPRVAVPVAWAAVVVSAASVALWEAGTIGDTAFLLTPFGYVHPSISSGFVVPAAFVVVAAALVVAGGAGFARRDLLA</sequence>
<keyword evidence="1" id="KW-0812">Transmembrane</keyword>
<feature type="transmembrane region" description="Helical" evidence="1">
    <location>
        <begin position="366"/>
        <end position="387"/>
    </location>
</feature>
<feature type="transmembrane region" description="Helical" evidence="1">
    <location>
        <begin position="437"/>
        <end position="459"/>
    </location>
</feature>
<feature type="transmembrane region" description="Helical" evidence="1">
    <location>
        <begin position="230"/>
        <end position="250"/>
    </location>
</feature>
<protein>
    <submittedName>
        <fullName evidence="2">ABC-2 type transport system permease protein</fullName>
    </submittedName>
</protein>
<feature type="transmembrane region" description="Helical" evidence="1">
    <location>
        <begin position="158"/>
        <end position="179"/>
    </location>
</feature>
<dbReference type="AlphaFoldDB" id="A0A7W8EH05"/>
<feature type="transmembrane region" description="Helical" evidence="1">
    <location>
        <begin position="407"/>
        <end position="430"/>
    </location>
</feature>
<accession>A0A7W8EH05</accession>
<reference evidence="2 3" key="1">
    <citation type="submission" date="2020-08" db="EMBL/GenBank/DDBJ databases">
        <title>Genomic Encyclopedia of Type Strains, Phase IV (KMG-IV): sequencing the most valuable type-strain genomes for metagenomic binning, comparative biology and taxonomic classification.</title>
        <authorList>
            <person name="Goeker M."/>
        </authorList>
    </citation>
    <scope>NUCLEOTIDE SEQUENCE [LARGE SCALE GENOMIC DNA]</scope>
    <source>
        <strain evidence="2 3">DSM 45385</strain>
    </source>
</reference>
<proteinExistence type="predicted"/>
<feature type="transmembrane region" description="Helical" evidence="1">
    <location>
        <begin position="191"/>
        <end position="218"/>
    </location>
</feature>
<keyword evidence="1" id="KW-1133">Transmembrane helix</keyword>
<feature type="transmembrane region" description="Helical" evidence="1">
    <location>
        <begin position="122"/>
        <end position="152"/>
    </location>
</feature>
<gene>
    <name evidence="2" type="ORF">HNR40_004590</name>
</gene>
<keyword evidence="3" id="KW-1185">Reference proteome</keyword>
<name>A0A7W8EH05_9ACTN</name>
<feature type="transmembrane region" description="Helical" evidence="1">
    <location>
        <begin position="20"/>
        <end position="42"/>
    </location>
</feature>
<dbReference type="Proteomes" id="UP000568380">
    <property type="component" value="Unassembled WGS sequence"/>
</dbReference>
<feature type="transmembrane region" description="Helical" evidence="1">
    <location>
        <begin position="82"/>
        <end position="101"/>
    </location>
</feature>
<keyword evidence="1" id="KW-0472">Membrane</keyword>
<feature type="transmembrane region" description="Helical" evidence="1">
    <location>
        <begin position="321"/>
        <end position="345"/>
    </location>
</feature>
<feature type="transmembrane region" description="Helical" evidence="1">
    <location>
        <begin position="290"/>
        <end position="309"/>
    </location>
</feature>
<comment type="caution">
    <text evidence="2">The sequence shown here is derived from an EMBL/GenBank/DDBJ whole genome shotgun (WGS) entry which is preliminary data.</text>
</comment>
<evidence type="ECO:0000313" key="3">
    <source>
        <dbReference type="Proteomes" id="UP000568380"/>
    </source>
</evidence>
<dbReference type="EMBL" id="JACHIN010000006">
    <property type="protein sequence ID" value="MBB5079104.1"/>
    <property type="molecule type" value="Genomic_DNA"/>
</dbReference>
<evidence type="ECO:0000256" key="1">
    <source>
        <dbReference type="SAM" id="Phobius"/>
    </source>
</evidence>
<dbReference type="RefSeq" id="WP_184964482.1">
    <property type="nucleotide sequence ID" value="NZ_JACHIN010000006.1"/>
</dbReference>
<feature type="transmembrane region" description="Helical" evidence="1">
    <location>
        <begin position="479"/>
        <end position="501"/>
    </location>
</feature>
<organism evidence="2 3">
    <name type="scientific">Nonomuraea endophytica</name>
    <dbReference type="NCBI Taxonomy" id="714136"/>
    <lineage>
        <taxon>Bacteria</taxon>
        <taxon>Bacillati</taxon>
        <taxon>Actinomycetota</taxon>
        <taxon>Actinomycetes</taxon>
        <taxon>Streptosporangiales</taxon>
        <taxon>Streptosporangiaceae</taxon>
        <taxon>Nonomuraea</taxon>
    </lineage>
</organism>